<dbReference type="AlphaFoldDB" id="A0A2J8XV20"/>
<accession>A0A2J8XV20</accession>
<dbReference type="EMBL" id="NDHI03003309">
    <property type="protein sequence ID" value="PNJ85863.1"/>
    <property type="molecule type" value="Genomic_DNA"/>
</dbReference>
<reference evidence="1" key="1">
    <citation type="submission" date="2017-12" db="EMBL/GenBank/DDBJ databases">
        <title>High-resolution comparative analysis of great ape genomes.</title>
        <authorList>
            <person name="Pollen A."/>
            <person name="Hastie A."/>
            <person name="Hormozdiari F."/>
            <person name="Dougherty M."/>
            <person name="Liu R."/>
            <person name="Chaisson M."/>
            <person name="Hoppe E."/>
            <person name="Hill C."/>
            <person name="Pang A."/>
            <person name="Hillier L."/>
            <person name="Baker C."/>
            <person name="Armstrong J."/>
            <person name="Shendure J."/>
            <person name="Paten B."/>
            <person name="Wilson R."/>
            <person name="Chao H."/>
            <person name="Schneider V."/>
            <person name="Ventura M."/>
            <person name="Kronenberg Z."/>
            <person name="Murali S."/>
            <person name="Gordon D."/>
            <person name="Cantsilieris S."/>
            <person name="Munson K."/>
            <person name="Nelson B."/>
            <person name="Raja A."/>
            <person name="Underwood J."/>
            <person name="Diekhans M."/>
            <person name="Fiddes I."/>
            <person name="Haussler D."/>
            <person name="Eichler E."/>
        </authorList>
    </citation>
    <scope>NUCLEOTIDE SEQUENCE [LARGE SCALE GENOMIC DNA]</scope>
    <source>
        <strain evidence="1">Susie</strain>
    </source>
</reference>
<sequence length="39" mass="4282">IGLSFSSGPRSFFPVGIGELLQSFTTCQLCDSIKYLIQK</sequence>
<comment type="caution">
    <text evidence="1">The sequence shown here is derived from an EMBL/GenBank/DDBJ whole genome shotgun (WGS) entry which is preliminary data.</text>
</comment>
<gene>
    <name evidence="1" type="ORF">CR201_G0040370</name>
</gene>
<evidence type="ECO:0000313" key="1">
    <source>
        <dbReference type="EMBL" id="PNJ85863.1"/>
    </source>
</evidence>
<protein>
    <submittedName>
        <fullName evidence="1">TBL2 isoform 14</fullName>
    </submittedName>
</protein>
<feature type="non-terminal residue" evidence="1">
    <location>
        <position position="1"/>
    </location>
</feature>
<organism evidence="1">
    <name type="scientific">Pongo abelii</name>
    <name type="common">Sumatran orangutan</name>
    <name type="synonym">Pongo pygmaeus abelii</name>
    <dbReference type="NCBI Taxonomy" id="9601"/>
    <lineage>
        <taxon>Eukaryota</taxon>
        <taxon>Metazoa</taxon>
        <taxon>Chordata</taxon>
        <taxon>Craniata</taxon>
        <taxon>Vertebrata</taxon>
        <taxon>Euteleostomi</taxon>
        <taxon>Mammalia</taxon>
        <taxon>Eutheria</taxon>
        <taxon>Euarchontoglires</taxon>
        <taxon>Primates</taxon>
        <taxon>Haplorrhini</taxon>
        <taxon>Catarrhini</taxon>
        <taxon>Hominidae</taxon>
        <taxon>Pongo</taxon>
    </lineage>
</organism>
<name>A0A2J8XV20_PONAB</name>
<proteinExistence type="predicted"/>